<keyword evidence="2" id="KW-0472">Membrane</keyword>
<feature type="transmembrane region" description="Helical" evidence="2">
    <location>
        <begin position="100"/>
        <end position="121"/>
    </location>
</feature>
<evidence type="ECO:0000256" key="3">
    <source>
        <dbReference type="SAM" id="SignalP"/>
    </source>
</evidence>
<dbReference type="RefSeq" id="WP_083192358.1">
    <property type="nucleotide sequence ID" value="NZ_CP020570.1"/>
</dbReference>
<feature type="compositionally biased region" description="Low complexity" evidence="1">
    <location>
        <begin position="140"/>
        <end position="159"/>
    </location>
</feature>
<feature type="signal peptide" evidence="3">
    <location>
        <begin position="1"/>
        <end position="26"/>
    </location>
</feature>
<feature type="region of interest" description="Disordered" evidence="1">
    <location>
        <begin position="125"/>
        <end position="256"/>
    </location>
</feature>
<organism evidence="4 5">
    <name type="scientific">Streptomyces violaceoruber</name>
    <dbReference type="NCBI Taxonomy" id="1935"/>
    <lineage>
        <taxon>Bacteria</taxon>
        <taxon>Bacillati</taxon>
        <taxon>Actinomycetota</taxon>
        <taxon>Actinomycetes</taxon>
        <taxon>Kitasatosporales</taxon>
        <taxon>Streptomycetaceae</taxon>
        <taxon>Streptomyces</taxon>
        <taxon>Streptomyces violaceoruber group</taxon>
    </lineage>
</organism>
<keyword evidence="2" id="KW-1133">Transmembrane helix</keyword>
<reference evidence="4 5" key="1">
    <citation type="submission" date="2017-03" db="EMBL/GenBank/DDBJ databases">
        <title>Complete Genome Sequence of a natural compounds producer, Streptomyces violaceus S21.</title>
        <authorList>
            <person name="Zhong C."/>
            <person name="Zhao Z."/>
            <person name="Fu J."/>
            <person name="Zong G."/>
            <person name="Qin R."/>
            <person name="Cao G."/>
        </authorList>
    </citation>
    <scope>NUCLEOTIDE SEQUENCE [LARGE SCALE GENOMIC DNA]</scope>
    <source>
        <strain evidence="4 5">S21</strain>
    </source>
</reference>
<keyword evidence="2" id="KW-0812">Transmembrane</keyword>
<feature type="compositionally biased region" description="Basic residues" evidence="1">
    <location>
        <begin position="83"/>
        <end position="95"/>
    </location>
</feature>
<protein>
    <recommendedName>
        <fullName evidence="6">Zinc ribbon domain-containing protein</fullName>
    </recommendedName>
</protein>
<accession>A0A1V0U8F4</accession>
<dbReference type="EMBL" id="CP020570">
    <property type="protein sequence ID" value="ARF61545.1"/>
    <property type="molecule type" value="Genomic_DNA"/>
</dbReference>
<dbReference type="STRING" id="1935.B1H20_09085"/>
<dbReference type="OrthoDB" id="4339139at2"/>
<dbReference type="KEGG" id="svu:B1H20_09085"/>
<feature type="compositionally biased region" description="Basic and acidic residues" evidence="1">
    <location>
        <begin position="125"/>
        <end position="134"/>
    </location>
</feature>
<feature type="compositionally biased region" description="Pro residues" evidence="1">
    <location>
        <begin position="207"/>
        <end position="251"/>
    </location>
</feature>
<gene>
    <name evidence="4" type="ORF">B1H20_09085</name>
</gene>
<dbReference type="AlphaFoldDB" id="A0A1V0U8F4"/>
<evidence type="ECO:0000256" key="1">
    <source>
        <dbReference type="SAM" id="MobiDB-lite"/>
    </source>
</evidence>
<sequence length="262" mass="26284">MDYCHPCRRHLNGALACAGCGTPAQALSPWASSEATGVTEATGPTPDGAYGTASPADASDVRPPSRRATTRASRPGARGPRPGARRRAARGGHRRRGRTVLFGALGLLLAAGALSLTELAMEPDRDDSAAEFVRDAPGGPTEAAPTEPSAAAPRDPAPAGTRSGATTGPGPDAAPTDDRAEHPGPTGTASPDAPGPDEPAASTSPDAPGPSAPSDSPPADPPPPDAPEQPTTPPAPPPPPAEPTEPTPTPSPTCTRFLWWCT</sequence>
<evidence type="ECO:0008006" key="6">
    <source>
        <dbReference type="Google" id="ProtNLM"/>
    </source>
</evidence>
<feature type="region of interest" description="Disordered" evidence="1">
    <location>
        <begin position="31"/>
        <end position="95"/>
    </location>
</feature>
<evidence type="ECO:0000313" key="5">
    <source>
        <dbReference type="Proteomes" id="UP000192445"/>
    </source>
</evidence>
<name>A0A1V0U8F4_STRVN</name>
<dbReference type="PRINTS" id="PR01217">
    <property type="entry name" value="PRICHEXTENSN"/>
</dbReference>
<keyword evidence="3" id="KW-0732">Signal</keyword>
<evidence type="ECO:0000256" key="2">
    <source>
        <dbReference type="SAM" id="Phobius"/>
    </source>
</evidence>
<feature type="compositionally biased region" description="Low complexity" evidence="1">
    <location>
        <begin position="71"/>
        <end position="82"/>
    </location>
</feature>
<feature type="chain" id="PRO_5012821315" description="Zinc ribbon domain-containing protein" evidence="3">
    <location>
        <begin position="27"/>
        <end position="262"/>
    </location>
</feature>
<dbReference type="Proteomes" id="UP000192445">
    <property type="component" value="Chromosome"/>
</dbReference>
<evidence type="ECO:0000313" key="4">
    <source>
        <dbReference type="EMBL" id="ARF61545.1"/>
    </source>
</evidence>
<proteinExistence type="predicted"/>